<dbReference type="InterPro" id="IPR018691">
    <property type="entry name" value="DUF2188"/>
</dbReference>
<evidence type="ECO:0008006" key="4">
    <source>
        <dbReference type="Google" id="ProtNLM"/>
    </source>
</evidence>
<feature type="compositionally biased region" description="Basic and acidic residues" evidence="1">
    <location>
        <begin position="57"/>
        <end position="76"/>
    </location>
</feature>
<dbReference type="STRING" id="1834191.A5886_000022"/>
<accession>A0A242A1R0</accession>
<evidence type="ECO:0000313" key="3">
    <source>
        <dbReference type="Proteomes" id="UP000195043"/>
    </source>
</evidence>
<name>A0A242A1R0_9ENTE</name>
<dbReference type="Proteomes" id="UP000195043">
    <property type="component" value="Unassembled WGS sequence"/>
</dbReference>
<dbReference type="AlphaFoldDB" id="A0A242A1R0"/>
<protein>
    <recommendedName>
        <fullName evidence="4">DUF2188 domain-containing protein</fullName>
    </recommendedName>
</protein>
<dbReference type="RefSeq" id="WP_086273087.1">
    <property type="nucleotide sequence ID" value="NZ_NGKU01000001.1"/>
</dbReference>
<evidence type="ECO:0000313" key="2">
    <source>
        <dbReference type="EMBL" id="OTN74978.1"/>
    </source>
</evidence>
<gene>
    <name evidence="2" type="ORF">A5886_000022</name>
</gene>
<dbReference type="EMBL" id="NGKU01000001">
    <property type="protein sequence ID" value="OTN74978.1"/>
    <property type="molecule type" value="Genomic_DNA"/>
</dbReference>
<dbReference type="OrthoDB" id="8858565at2"/>
<feature type="region of interest" description="Disordered" evidence="1">
    <location>
        <begin position="57"/>
        <end position="80"/>
    </location>
</feature>
<proteinExistence type="predicted"/>
<reference evidence="2 3" key="1">
    <citation type="submission" date="2017-05" db="EMBL/GenBank/DDBJ databases">
        <title>The Genome Sequence of Enterococcus sp. 8G7_MSG3316.</title>
        <authorList>
            <consortium name="The Broad Institute Genomics Platform"/>
            <consortium name="The Broad Institute Genomic Center for Infectious Diseases"/>
            <person name="Earl A."/>
            <person name="Manson A."/>
            <person name="Schwartman J."/>
            <person name="Gilmore M."/>
            <person name="Abouelleil A."/>
            <person name="Cao P."/>
            <person name="Chapman S."/>
            <person name="Cusick C."/>
            <person name="Shea T."/>
            <person name="Young S."/>
            <person name="Neafsey D."/>
            <person name="Nusbaum C."/>
            <person name="Birren B."/>
        </authorList>
    </citation>
    <scope>NUCLEOTIDE SEQUENCE [LARGE SCALE GENOMIC DNA]</scope>
    <source>
        <strain evidence="2 3">8G7_MSG3316</strain>
    </source>
</reference>
<comment type="caution">
    <text evidence="2">The sequence shown here is derived from an EMBL/GenBank/DDBJ whole genome shotgun (WGS) entry which is preliminary data.</text>
</comment>
<evidence type="ECO:0000256" key="1">
    <source>
        <dbReference type="SAM" id="MobiDB-lite"/>
    </source>
</evidence>
<organism evidence="2 3">
    <name type="scientific">Candidatus Enterococcus testudinis</name>
    <dbReference type="NCBI Taxonomy" id="1834191"/>
    <lineage>
        <taxon>Bacteria</taxon>
        <taxon>Bacillati</taxon>
        <taxon>Bacillota</taxon>
        <taxon>Bacilli</taxon>
        <taxon>Lactobacillales</taxon>
        <taxon>Enterococcaceae</taxon>
        <taxon>Enterococcus</taxon>
    </lineage>
</organism>
<feature type="region of interest" description="Disordered" evidence="1">
    <location>
        <begin position="101"/>
        <end position="124"/>
    </location>
</feature>
<keyword evidence="3" id="KW-1185">Reference proteome</keyword>
<dbReference type="Pfam" id="PF09954">
    <property type="entry name" value="DUF2188"/>
    <property type="match status" value="1"/>
</dbReference>
<sequence length="151" mass="17318">MPWNVDDYPVSMKNLDPLIRKKAISIANALLADGYNDDRAIPIATSQAEKWFDDATADEKKAFHQEKNPQKNDKHAINKNAQKLMDAAVTVQYQEDHWEVRSKGAERASDQFDHKDDAVTRGKEIAQNKQSVLTIYKQDGTKQQEIDYRDK</sequence>